<feature type="non-terminal residue" evidence="3">
    <location>
        <position position="1"/>
    </location>
</feature>
<evidence type="ECO:0000256" key="1">
    <source>
        <dbReference type="SAM" id="Coils"/>
    </source>
</evidence>
<feature type="domain" description="Ig-like" evidence="2">
    <location>
        <begin position="77"/>
        <end position="166"/>
    </location>
</feature>
<keyword evidence="1" id="KW-0175">Coiled coil</keyword>
<evidence type="ECO:0000259" key="2">
    <source>
        <dbReference type="PROSITE" id="PS50835"/>
    </source>
</evidence>
<feature type="coiled-coil region" evidence="1">
    <location>
        <begin position="182"/>
        <end position="248"/>
    </location>
</feature>
<accession>A0ABD0JWP9</accession>
<dbReference type="AlphaFoldDB" id="A0ABD0JWP9"/>
<comment type="caution">
    <text evidence="3">The sequence shown here is derived from an EMBL/GenBank/DDBJ whole genome shotgun (WGS) entry which is preliminary data.</text>
</comment>
<sequence>PTTLQLEATVPDGATFHACVGDDLTLDWNYIPEAGLLLNHVTVSDTGNYTVAVSAYNSTNDVLTLHRTAILEMSEEPAVVKFQLELRQKSDLVYDVKTRQWHVVLQCGHFAFLGNPPVTGTEWTTPSGTTLSSSGSDSGYFSLLVPNPVKGGNYTCRIPSGSPAASCLPSNNTLLQEASMFVDGLEARLRVIEAQQTTLQTENNRLRQELEQQKNDTDARVTEVETANALLKDDNANLTELVLSLENQTASLQYQLDSLFQ</sequence>
<reference evidence="3 4" key="1">
    <citation type="journal article" date="2023" name="Sci. Data">
        <title>Genome assembly of the Korean intertidal mud-creeper Batillaria attramentaria.</title>
        <authorList>
            <person name="Patra A.K."/>
            <person name="Ho P.T."/>
            <person name="Jun S."/>
            <person name="Lee S.J."/>
            <person name="Kim Y."/>
            <person name="Won Y.J."/>
        </authorList>
    </citation>
    <scope>NUCLEOTIDE SEQUENCE [LARGE SCALE GENOMIC DNA]</scope>
    <source>
        <strain evidence="3">Wonlab-2016</strain>
    </source>
</reference>
<organism evidence="3 4">
    <name type="scientific">Batillaria attramentaria</name>
    <dbReference type="NCBI Taxonomy" id="370345"/>
    <lineage>
        <taxon>Eukaryota</taxon>
        <taxon>Metazoa</taxon>
        <taxon>Spiralia</taxon>
        <taxon>Lophotrochozoa</taxon>
        <taxon>Mollusca</taxon>
        <taxon>Gastropoda</taxon>
        <taxon>Caenogastropoda</taxon>
        <taxon>Sorbeoconcha</taxon>
        <taxon>Cerithioidea</taxon>
        <taxon>Batillariidae</taxon>
        <taxon>Batillaria</taxon>
    </lineage>
</organism>
<protein>
    <recommendedName>
        <fullName evidence="2">Ig-like domain-containing protein</fullName>
    </recommendedName>
</protein>
<keyword evidence="4" id="KW-1185">Reference proteome</keyword>
<dbReference type="InterPro" id="IPR007110">
    <property type="entry name" value="Ig-like_dom"/>
</dbReference>
<dbReference type="PROSITE" id="PS50835">
    <property type="entry name" value="IG_LIKE"/>
    <property type="match status" value="1"/>
</dbReference>
<proteinExistence type="predicted"/>
<feature type="non-terminal residue" evidence="3">
    <location>
        <position position="261"/>
    </location>
</feature>
<evidence type="ECO:0000313" key="4">
    <source>
        <dbReference type="Proteomes" id="UP001519460"/>
    </source>
</evidence>
<gene>
    <name evidence="3" type="ORF">BaRGS_00029705</name>
</gene>
<evidence type="ECO:0000313" key="3">
    <source>
        <dbReference type="EMBL" id="KAK7479035.1"/>
    </source>
</evidence>
<dbReference type="EMBL" id="JACVVK020000312">
    <property type="protein sequence ID" value="KAK7479035.1"/>
    <property type="molecule type" value="Genomic_DNA"/>
</dbReference>
<name>A0ABD0JWP9_9CAEN</name>
<dbReference type="Proteomes" id="UP001519460">
    <property type="component" value="Unassembled WGS sequence"/>
</dbReference>